<keyword evidence="2" id="KW-1185">Reference proteome</keyword>
<sequence length="442" mass="48606">MRTITKATMGMRDAVKAKNLRSLLGKEISTQVALEPFSPALQAEVASMRTSTSTTPFAGALADLLDAFTALPDGDCRSILKTCLRQVLSLSLLFSLDQQSLTTSRRGRRTDLLRGHGFAGSAAVLVPLLQAFLGSATESFPSDPLQQLVPYLHDVTLSYSLSSQPFPPALRKFLPHLLERARALLATLIEHAPDAIARLPSVSLDSDDVFTTGVLAAGPKLRERSVYPKVDTKNGPDGDSGDLNCRKFYDQYGQSSLAGGICGLWCPHGICVMYHTMPSAEGRNDVFAALLSYWPVAPKIVVYDYACQLPQYCMLREPTFFQNTRCPRASLALRLLSLTVASSRASSLCSFYIDEFHGRGHTKCSSACRIEGAMRADLALREVNTSAAECAHSALVRIRKSVRYMTEAHGIILMWTAIQLWNRQKLRGMLVEKSKKRSWPRS</sequence>
<comment type="caution">
    <text evidence="1">The sequence shown here is derived from an EMBL/GenBank/DDBJ whole genome shotgun (WGS) entry which is preliminary data.</text>
</comment>
<dbReference type="Proteomes" id="UP000311382">
    <property type="component" value="Unassembled WGS sequence"/>
</dbReference>
<proteinExistence type="predicted"/>
<protein>
    <submittedName>
        <fullName evidence="1">Uncharacterized protein</fullName>
    </submittedName>
</protein>
<name>A0A5C5FKW5_9BASI</name>
<accession>A0A5C5FKW5</accession>
<dbReference type="AlphaFoldDB" id="A0A5C5FKW5"/>
<organism evidence="1 2">
    <name type="scientific">Rhodotorula diobovata</name>
    <dbReference type="NCBI Taxonomy" id="5288"/>
    <lineage>
        <taxon>Eukaryota</taxon>
        <taxon>Fungi</taxon>
        <taxon>Dikarya</taxon>
        <taxon>Basidiomycota</taxon>
        <taxon>Pucciniomycotina</taxon>
        <taxon>Microbotryomycetes</taxon>
        <taxon>Sporidiobolales</taxon>
        <taxon>Sporidiobolaceae</taxon>
        <taxon>Rhodotorula</taxon>
    </lineage>
</organism>
<dbReference type="OrthoDB" id="5598737at2759"/>
<dbReference type="PANTHER" id="PTHR34305">
    <property type="entry name" value="EXPRESSED PROTEIN"/>
    <property type="match status" value="1"/>
</dbReference>
<dbReference type="PANTHER" id="PTHR34305:SF1">
    <property type="entry name" value="SWIM-TYPE DOMAIN-CONTAINING PROTEIN"/>
    <property type="match status" value="1"/>
</dbReference>
<dbReference type="STRING" id="5288.A0A5C5FKW5"/>
<evidence type="ECO:0000313" key="1">
    <source>
        <dbReference type="EMBL" id="TNY16929.1"/>
    </source>
</evidence>
<dbReference type="EMBL" id="SOZI01000302">
    <property type="protein sequence ID" value="TNY16929.1"/>
    <property type="molecule type" value="Genomic_DNA"/>
</dbReference>
<evidence type="ECO:0000313" key="2">
    <source>
        <dbReference type="Proteomes" id="UP000311382"/>
    </source>
</evidence>
<reference evidence="1 2" key="1">
    <citation type="submission" date="2019-03" db="EMBL/GenBank/DDBJ databases">
        <title>Rhodosporidium diobovatum UCD-FST 08-225 genome sequencing, assembly, and annotation.</title>
        <authorList>
            <person name="Fakankun I.U."/>
            <person name="Fristensky B."/>
            <person name="Levin D.B."/>
        </authorList>
    </citation>
    <scope>NUCLEOTIDE SEQUENCE [LARGE SCALE GENOMIC DNA]</scope>
    <source>
        <strain evidence="1 2">UCD-FST 08-225</strain>
    </source>
</reference>
<gene>
    <name evidence="1" type="ORF">DMC30DRAFT_169813</name>
</gene>